<sequence length="685" mass="71429">MHLRAGGYGFAGGGPRTAIVGRGGTALVDARTGVQSSFLADVGALGWLDPRTLLARVWLPAANEVAVPGLARGGSGEVLPRMMLVSVDVVDGAVKPSATVPYATAVEYLAGAREVLVVHGSEEFTVVSTTGQRLWGVPAAAVTPLSDERSFLGAVRVSFVNDPSRARIAVVGNLGSEVRSSDSGEVLSAHSKQRILGFSTEPAGIWAQAGEVRLLGEQATAGEVRLDLGFAAKGAAQHGDYVVFFGAEHAELWSIAPALRLHAWSHPGASISSAAWIEDGCRVLLAADEGSWLYDPRAGGLVKALPRADLAPGGAFQAFVAGGQLAVSDGLSLTLWSPGAPGPARRRDLSEELAEGAASGQLLVDPAGDGLLWLVEGGSGTAMHGLDASLAAARELGTLPWSGPGREVRVSASMALAASAEALRVWTREGLQRRLDVHFSGPRLAAVSLGPRSGDVYVHRAGSSAIEQLGPGGRARRRVRLPESARGCIEALEISADEQWLAAVDCSGEVSAGTVSRARLERLELSPRHRLRPYHPFHQGSRLAWSRLEARLLVVDDGRDPVLIDMRRPDQATVLRDPQRPAAVLASGPVQASFTLDGAQVLVRRSSGLFELWEGGGTEPLARLALFADGSWVVWHRDGRYQVSDLPGAAAASFAAGSGVRDPSLAATLFAPAPAGPPNPGAGGR</sequence>
<dbReference type="RefSeq" id="WP_269037861.1">
    <property type="nucleotide sequence ID" value="NZ_CP114040.1"/>
</dbReference>
<organism evidence="1 2">
    <name type="scientific">Nannocystis punicea</name>
    <dbReference type="NCBI Taxonomy" id="2995304"/>
    <lineage>
        <taxon>Bacteria</taxon>
        <taxon>Pseudomonadati</taxon>
        <taxon>Myxococcota</taxon>
        <taxon>Polyangia</taxon>
        <taxon>Nannocystales</taxon>
        <taxon>Nannocystaceae</taxon>
        <taxon>Nannocystis</taxon>
    </lineage>
</organism>
<evidence type="ECO:0000313" key="1">
    <source>
        <dbReference type="EMBL" id="WAS95521.1"/>
    </source>
</evidence>
<name>A0ABY7H8E8_9BACT</name>
<gene>
    <name evidence="1" type="ORF">O0S08_05110</name>
</gene>
<accession>A0ABY7H8E8</accession>
<evidence type="ECO:0000313" key="2">
    <source>
        <dbReference type="Proteomes" id="UP001164459"/>
    </source>
</evidence>
<proteinExistence type="predicted"/>
<reference evidence="1" key="1">
    <citation type="submission" date="2022-11" db="EMBL/GenBank/DDBJ databases">
        <title>Minimal conservation of predation-associated metabolite biosynthetic gene clusters underscores biosynthetic potential of Myxococcota including descriptions for ten novel species: Archangium lansinium sp. nov., Myxococcus landrumus sp. nov., Nannocystis bai.</title>
        <authorList>
            <person name="Ahearne A."/>
            <person name="Stevens C."/>
            <person name="Dowd S."/>
        </authorList>
    </citation>
    <scope>NUCLEOTIDE SEQUENCE</scope>
    <source>
        <strain evidence="1">Fl3</strain>
    </source>
</reference>
<dbReference type="Proteomes" id="UP001164459">
    <property type="component" value="Chromosome"/>
</dbReference>
<dbReference type="SUPFAM" id="SSF82171">
    <property type="entry name" value="DPP6 N-terminal domain-like"/>
    <property type="match status" value="1"/>
</dbReference>
<dbReference type="EMBL" id="CP114040">
    <property type="protein sequence ID" value="WAS95521.1"/>
    <property type="molecule type" value="Genomic_DNA"/>
</dbReference>
<protein>
    <submittedName>
        <fullName evidence="1">Uncharacterized protein</fullName>
    </submittedName>
</protein>
<keyword evidence="2" id="KW-1185">Reference proteome</keyword>